<dbReference type="Pfam" id="PF02225">
    <property type="entry name" value="PA"/>
    <property type="match status" value="1"/>
</dbReference>
<feature type="active site" description="Charge relay system" evidence="8">
    <location>
        <position position="142"/>
    </location>
</feature>
<dbReference type="InterPro" id="IPR003137">
    <property type="entry name" value="PA_domain"/>
</dbReference>
<dbReference type="GO" id="GO:0006508">
    <property type="term" value="P:proteolysis"/>
    <property type="evidence" value="ECO:0007669"/>
    <property type="project" value="UniProtKB-KW"/>
</dbReference>
<dbReference type="InterPro" id="IPR034213">
    <property type="entry name" value="S8_Vpr-like"/>
</dbReference>
<dbReference type="EC" id="3.4.21.-" evidence="13"/>
<dbReference type="SUPFAM" id="SSF52025">
    <property type="entry name" value="PA domain"/>
    <property type="match status" value="1"/>
</dbReference>
<dbReference type="RefSeq" id="WP_205170810.1">
    <property type="nucleotide sequence ID" value="NZ_JAFBDZ010000002.1"/>
</dbReference>
<dbReference type="PRINTS" id="PR00723">
    <property type="entry name" value="SUBTILISIN"/>
</dbReference>
<evidence type="ECO:0000256" key="5">
    <source>
        <dbReference type="ARBA" id="ARBA00022729"/>
    </source>
</evidence>
<accession>A0ABS2NBM0</accession>
<dbReference type="PROSITE" id="PS00137">
    <property type="entry name" value="SUBTILASE_HIS"/>
    <property type="match status" value="1"/>
</dbReference>
<keyword evidence="5 10" id="KW-0732">Signal</keyword>
<dbReference type="InterPro" id="IPR050131">
    <property type="entry name" value="Peptidase_S8_subtilisin-like"/>
</dbReference>
<evidence type="ECO:0000256" key="6">
    <source>
        <dbReference type="ARBA" id="ARBA00022801"/>
    </source>
</evidence>
<evidence type="ECO:0000256" key="4">
    <source>
        <dbReference type="ARBA" id="ARBA00022670"/>
    </source>
</evidence>
<dbReference type="CDD" id="cd07474">
    <property type="entry name" value="Peptidases_S8_subtilisin_Vpr-like"/>
    <property type="match status" value="1"/>
</dbReference>
<evidence type="ECO:0000256" key="10">
    <source>
        <dbReference type="SAM" id="SignalP"/>
    </source>
</evidence>
<keyword evidence="6 8" id="KW-0378">Hydrolase</keyword>
<feature type="domain" description="Peptidase S8/S53" evidence="11">
    <location>
        <begin position="133"/>
        <end position="522"/>
    </location>
</feature>
<proteinExistence type="inferred from homology"/>
<feature type="chain" id="PRO_5045087944" evidence="10">
    <location>
        <begin position="21"/>
        <end position="735"/>
    </location>
</feature>
<feature type="active site" description="Charge relay system" evidence="8">
    <location>
        <position position="470"/>
    </location>
</feature>
<dbReference type="CDD" id="cd02133">
    <property type="entry name" value="PA_C5a_like"/>
    <property type="match status" value="1"/>
</dbReference>
<dbReference type="PANTHER" id="PTHR43806:SF65">
    <property type="entry name" value="SERINE PROTEASE APRX"/>
    <property type="match status" value="1"/>
</dbReference>
<keyword evidence="2" id="KW-0134">Cell wall</keyword>
<dbReference type="Proteomes" id="UP001646157">
    <property type="component" value="Unassembled WGS sequence"/>
</dbReference>
<keyword evidence="3" id="KW-0964">Secreted</keyword>
<evidence type="ECO:0000256" key="3">
    <source>
        <dbReference type="ARBA" id="ARBA00022525"/>
    </source>
</evidence>
<dbReference type="PANTHER" id="PTHR43806">
    <property type="entry name" value="PEPTIDASE S8"/>
    <property type="match status" value="1"/>
</dbReference>
<name>A0ABS2NBM0_9BACI</name>
<dbReference type="InterPro" id="IPR023828">
    <property type="entry name" value="Peptidase_S8_Ser-AS"/>
</dbReference>
<keyword evidence="14" id="KW-1185">Reference proteome</keyword>
<evidence type="ECO:0000256" key="8">
    <source>
        <dbReference type="PROSITE-ProRule" id="PRU01240"/>
    </source>
</evidence>
<evidence type="ECO:0000313" key="13">
    <source>
        <dbReference type="EMBL" id="MBM7585256.1"/>
    </source>
</evidence>
<reference evidence="13 14" key="1">
    <citation type="submission" date="2021-01" db="EMBL/GenBank/DDBJ databases">
        <title>Genomic Encyclopedia of Type Strains, Phase IV (KMG-IV): sequencing the most valuable type-strain genomes for metagenomic binning, comparative biology and taxonomic classification.</title>
        <authorList>
            <person name="Goeker M."/>
        </authorList>
    </citation>
    <scope>NUCLEOTIDE SEQUENCE [LARGE SCALE GENOMIC DNA]</scope>
    <source>
        <strain evidence="13 14">DSM 24834</strain>
    </source>
</reference>
<keyword evidence="7 8" id="KW-0720">Serine protease</keyword>
<feature type="signal peptide" evidence="10">
    <location>
        <begin position="1"/>
        <end position="20"/>
    </location>
</feature>
<evidence type="ECO:0000256" key="1">
    <source>
        <dbReference type="ARBA" id="ARBA00011073"/>
    </source>
</evidence>
<protein>
    <submittedName>
        <fullName evidence="13">Minor extracellular serine protease Vpr</fullName>
        <ecNumber evidence="13">3.4.21.-</ecNumber>
    </submittedName>
</protein>
<evidence type="ECO:0000256" key="7">
    <source>
        <dbReference type="ARBA" id="ARBA00022825"/>
    </source>
</evidence>
<comment type="similarity">
    <text evidence="1 8 9">Belongs to the peptidase S8 family.</text>
</comment>
<dbReference type="InterPro" id="IPR022398">
    <property type="entry name" value="Peptidase_S8_His-AS"/>
</dbReference>
<evidence type="ECO:0000256" key="9">
    <source>
        <dbReference type="RuleBase" id="RU003355"/>
    </source>
</evidence>
<feature type="active site" description="Charge relay system" evidence="8">
    <location>
        <position position="182"/>
    </location>
</feature>
<dbReference type="GO" id="GO:0008233">
    <property type="term" value="F:peptidase activity"/>
    <property type="evidence" value="ECO:0007669"/>
    <property type="project" value="UniProtKB-KW"/>
</dbReference>
<dbReference type="InterPro" id="IPR046450">
    <property type="entry name" value="PA_dom_sf"/>
</dbReference>
<feature type="domain" description="PA" evidence="12">
    <location>
        <begin position="342"/>
        <end position="407"/>
    </location>
</feature>
<dbReference type="Gene3D" id="3.40.50.200">
    <property type="entry name" value="Peptidase S8/S53 domain"/>
    <property type="match status" value="1"/>
</dbReference>
<gene>
    <name evidence="13" type="ORF">JOC86_001798</name>
</gene>
<dbReference type="InterPro" id="IPR000209">
    <property type="entry name" value="Peptidase_S8/S53_dom"/>
</dbReference>
<comment type="caution">
    <text evidence="13">The sequence shown here is derived from an EMBL/GenBank/DDBJ whole genome shotgun (WGS) entry which is preliminary data.</text>
</comment>
<dbReference type="PROSITE" id="PS00138">
    <property type="entry name" value="SUBTILASE_SER"/>
    <property type="match status" value="1"/>
</dbReference>
<dbReference type="InterPro" id="IPR023827">
    <property type="entry name" value="Peptidase_S8_Asp-AS"/>
</dbReference>
<sequence length="735" mass="80595">MKKWIILLLMSLCLPRTVSAQEFELPPLKQDEKEEMVAIIETKDEIDVASLKESLKKYDTLHLRFTFSEVINGFSIKGSRNDLRNFIDKNKSSSIMMVSEAREYKISGVGSIPFVGAIRARGYFDEQGKRLTGKGVKVGIIDTGMDYHHRDLSINYKGGKDFVDQDDEPMETGTRNNYSTIHGTHVAGVIGANGSLQGMAPGADLYIYRALGPGGRGTTDQVVAAIEQAVKDKVDIVNLSLGSDVNGPDLPLSRALDFIARKGIIPVTASGNSGPKTWTIGTPGTSKKSISVGASTPPMDIPYLVVGREKPTKLYPIKGIHLHGMNHSLLIEDGGIGKKAELSKVKGKIALIKRGFLTFEEKIKNAIEAGAKGVLIYNNTNGPFMGVVEETFHIPAYTITQKAGNDLLVQIENQPTKVEIQFKEEKDRLAPFSSKGPVTVNWLIKPDVTAPGMGINSTIPGGYSALQGTSMAAPHVAGAAAILKQANPNWGPEQIKAALMLSAKPLYNSDGEPYKVYEQGAGRIRLEEALRLETLVTPASISLGQVKGSSNDFLEKKLKVQNNGNHPKKYSLKEDSVKKKGIRWELPLSFTLQPGESKEIVVRAILKTQLQNETLMDGRLILMENTKSYSIPYLFAVGEPDYPRVMGFAAVPGDRKRTMRYQVYLPGGAEEFGVALYDSETLKFIGLADQKRNVGRGYIENEVNLPYKEKSRIYAVAFARKKGTEDYQKALIKVK</sequence>
<dbReference type="Gene3D" id="3.50.30.30">
    <property type="match status" value="1"/>
</dbReference>
<dbReference type="InterPro" id="IPR015500">
    <property type="entry name" value="Peptidase_S8_subtilisin-rel"/>
</dbReference>
<keyword evidence="4 8" id="KW-0645">Protease</keyword>
<dbReference type="SUPFAM" id="SSF52743">
    <property type="entry name" value="Subtilisin-like"/>
    <property type="match status" value="1"/>
</dbReference>
<evidence type="ECO:0000259" key="12">
    <source>
        <dbReference type="Pfam" id="PF02225"/>
    </source>
</evidence>
<evidence type="ECO:0000259" key="11">
    <source>
        <dbReference type="Pfam" id="PF00082"/>
    </source>
</evidence>
<dbReference type="EMBL" id="JAFBDZ010000002">
    <property type="protein sequence ID" value="MBM7585256.1"/>
    <property type="molecule type" value="Genomic_DNA"/>
</dbReference>
<dbReference type="PROSITE" id="PS00136">
    <property type="entry name" value="SUBTILASE_ASP"/>
    <property type="match status" value="1"/>
</dbReference>
<dbReference type="InterPro" id="IPR036852">
    <property type="entry name" value="Peptidase_S8/S53_dom_sf"/>
</dbReference>
<evidence type="ECO:0000313" key="14">
    <source>
        <dbReference type="Proteomes" id="UP001646157"/>
    </source>
</evidence>
<dbReference type="Pfam" id="PF00082">
    <property type="entry name" value="Peptidase_S8"/>
    <property type="match status" value="1"/>
</dbReference>
<evidence type="ECO:0000256" key="2">
    <source>
        <dbReference type="ARBA" id="ARBA00022512"/>
    </source>
</evidence>
<organism evidence="13 14">
    <name type="scientific">Rossellomorea pakistanensis</name>
    <dbReference type="NCBI Taxonomy" id="992288"/>
    <lineage>
        <taxon>Bacteria</taxon>
        <taxon>Bacillati</taxon>
        <taxon>Bacillota</taxon>
        <taxon>Bacilli</taxon>
        <taxon>Bacillales</taxon>
        <taxon>Bacillaceae</taxon>
        <taxon>Rossellomorea</taxon>
    </lineage>
</organism>
<dbReference type="PROSITE" id="PS51892">
    <property type="entry name" value="SUBTILASE"/>
    <property type="match status" value="1"/>
</dbReference>